<dbReference type="PROSITE" id="PS51077">
    <property type="entry name" value="HTH_ICLR"/>
    <property type="match status" value="1"/>
</dbReference>
<protein>
    <submittedName>
        <fullName evidence="6">IclR family transcriptional regulator</fullName>
    </submittedName>
</protein>
<organism evidence="6 7">
    <name type="scientific">Streptomyces xinghaiensis</name>
    <dbReference type="NCBI Taxonomy" id="1038928"/>
    <lineage>
        <taxon>Bacteria</taxon>
        <taxon>Bacillati</taxon>
        <taxon>Actinomycetota</taxon>
        <taxon>Actinomycetes</taxon>
        <taxon>Kitasatosporales</taxon>
        <taxon>Streptomycetaceae</taxon>
        <taxon>Streptomyces</taxon>
    </lineage>
</organism>
<keyword evidence="2" id="KW-0238">DNA-binding</keyword>
<dbReference type="InterPro" id="IPR005471">
    <property type="entry name" value="Tscrpt_reg_IclR_N"/>
</dbReference>
<accession>A0A3R7EKV9</accession>
<keyword evidence="1" id="KW-0805">Transcription regulation</keyword>
<dbReference type="InterPro" id="IPR012794">
    <property type="entry name" value="PcaR_PcaU"/>
</dbReference>
<feature type="domain" description="IclR-ED" evidence="5">
    <location>
        <begin position="317"/>
        <end position="501"/>
    </location>
</feature>
<dbReference type="GO" id="GO:0045893">
    <property type="term" value="P:positive regulation of DNA-templated transcription"/>
    <property type="evidence" value="ECO:0007669"/>
    <property type="project" value="InterPro"/>
</dbReference>
<dbReference type="GO" id="GO:0046278">
    <property type="term" value="P:3,4-dihydroxybenzoate metabolic process"/>
    <property type="evidence" value="ECO:0007669"/>
    <property type="project" value="InterPro"/>
</dbReference>
<evidence type="ECO:0000256" key="1">
    <source>
        <dbReference type="ARBA" id="ARBA00023015"/>
    </source>
</evidence>
<dbReference type="AlphaFoldDB" id="A0A3R7EKV9"/>
<reference evidence="6 7" key="1">
    <citation type="journal article" date="2014" name="Genome Announc.">
        <title>Draft Genome Sequence of Streptomyces fradiae ATCC 19609, a Strain Highly Sensitive to Antibiotics.</title>
        <authorList>
            <person name="Bekker O.B."/>
            <person name="Klimina K.M."/>
            <person name="Vatlin A.A."/>
            <person name="Zakharevich N.V."/>
            <person name="Kasianov A.S."/>
            <person name="Danilenko V.N."/>
        </authorList>
    </citation>
    <scope>NUCLEOTIDE SEQUENCE [LARGE SCALE GENOMIC DNA]</scope>
    <source>
        <strain evidence="6 7">ATCC 19609</strain>
    </source>
</reference>
<evidence type="ECO:0000313" key="6">
    <source>
        <dbReference type="EMBL" id="RKM91681.1"/>
    </source>
</evidence>
<dbReference type="EMBL" id="JNAD02000016">
    <property type="protein sequence ID" value="RKM91681.1"/>
    <property type="molecule type" value="Genomic_DNA"/>
</dbReference>
<dbReference type="Gene3D" id="1.10.10.10">
    <property type="entry name" value="Winged helix-like DNA-binding domain superfamily/Winged helix DNA-binding domain"/>
    <property type="match status" value="2"/>
</dbReference>
<dbReference type="GO" id="GO:0003677">
    <property type="term" value="F:DNA binding"/>
    <property type="evidence" value="ECO:0007669"/>
    <property type="project" value="UniProtKB-KW"/>
</dbReference>
<dbReference type="PANTHER" id="PTHR30136:SF34">
    <property type="entry name" value="TRANSCRIPTIONAL REGULATOR"/>
    <property type="match status" value="1"/>
</dbReference>
<dbReference type="OrthoDB" id="9807558at2"/>
<proteinExistence type="predicted"/>
<keyword evidence="3" id="KW-0804">Transcription</keyword>
<dbReference type="InterPro" id="IPR036388">
    <property type="entry name" value="WH-like_DNA-bd_sf"/>
</dbReference>
<dbReference type="SUPFAM" id="SSF46785">
    <property type="entry name" value="Winged helix' DNA-binding domain"/>
    <property type="match status" value="2"/>
</dbReference>
<evidence type="ECO:0000313" key="7">
    <source>
        <dbReference type="Proteomes" id="UP000028058"/>
    </source>
</evidence>
<dbReference type="SUPFAM" id="SSF55781">
    <property type="entry name" value="GAF domain-like"/>
    <property type="match status" value="2"/>
</dbReference>
<feature type="domain" description="IclR-ED" evidence="5">
    <location>
        <begin position="79"/>
        <end position="226"/>
    </location>
</feature>
<dbReference type="SMART" id="SM00346">
    <property type="entry name" value="HTH_ICLR"/>
    <property type="match status" value="2"/>
</dbReference>
<dbReference type="Gene3D" id="3.30.450.40">
    <property type="match status" value="3"/>
</dbReference>
<dbReference type="Pfam" id="PF01614">
    <property type="entry name" value="IclR_C"/>
    <property type="match status" value="2"/>
</dbReference>
<dbReference type="InterPro" id="IPR014757">
    <property type="entry name" value="Tscrpt_reg_IclR_C"/>
</dbReference>
<dbReference type="GO" id="GO:0003700">
    <property type="term" value="F:DNA-binding transcription factor activity"/>
    <property type="evidence" value="ECO:0007669"/>
    <property type="project" value="TreeGrafter"/>
</dbReference>
<dbReference type="InterPro" id="IPR029016">
    <property type="entry name" value="GAF-like_dom_sf"/>
</dbReference>
<dbReference type="Pfam" id="PF09339">
    <property type="entry name" value="HTH_IclR"/>
    <property type="match status" value="2"/>
</dbReference>
<dbReference type="InterPro" id="IPR050707">
    <property type="entry name" value="HTH_MetabolicPath_Reg"/>
</dbReference>
<dbReference type="Proteomes" id="UP000028058">
    <property type="component" value="Unassembled WGS sequence"/>
</dbReference>
<dbReference type="NCBIfam" id="TIGR02431">
    <property type="entry name" value="pcaR_pcaU"/>
    <property type="match status" value="1"/>
</dbReference>
<evidence type="ECO:0000259" key="4">
    <source>
        <dbReference type="PROSITE" id="PS51077"/>
    </source>
</evidence>
<dbReference type="GO" id="GO:0045892">
    <property type="term" value="P:negative regulation of DNA-templated transcription"/>
    <property type="evidence" value="ECO:0007669"/>
    <property type="project" value="TreeGrafter"/>
</dbReference>
<dbReference type="InterPro" id="IPR036390">
    <property type="entry name" value="WH_DNA-bd_sf"/>
</dbReference>
<dbReference type="RefSeq" id="WP_050364061.1">
    <property type="nucleotide sequence ID" value="NZ_CP134822.1"/>
</dbReference>
<sequence length="511" mass="54158">MTGDDTTAAVTGTLPVTGPLERGLTVIRAMTASGSPRLRPSDLVHATGLARATVDRVVGTLLHLGLLRTTGRDIELSPRLMRFGNAYLASCGVADALQPFAELIADELDESVSVAVPDGDGVRFVAQVIRRRAMTPVFRIGDLLPADRCAAGMVTGPESPEWAVDDQRMEQGLIAVAVPVRDAEGRPACGISVVSNTGRHTAASLTATALPRLRALLPAIEAALAETRIRPPRPGAGTAPYTPLPDAKRELGAGFLQSLARGLDVLAALGAGPRGLTLSETAEAVGQPRATARRALLSLEQLGYVHSADRRFRLLPRVLELGYAPLSGLSFTEVVQPHLEDLAARVRESASVAVLDGQDIRYIARVPAYRIMSVNITIGTRFPATPTSMGRVLLAGLPPEERAARLSAGKPPRFTGRTVTDPAELGRILDRVASDGYALVDEELEEGLRSLAVPVRGRDGRPVAALNVSTHTGRGTAEESRAALLPALRETAARISEDLATAFERRPLRLP</sequence>
<evidence type="ECO:0000256" key="2">
    <source>
        <dbReference type="ARBA" id="ARBA00023125"/>
    </source>
</evidence>
<dbReference type="PANTHER" id="PTHR30136">
    <property type="entry name" value="HELIX-TURN-HELIX TRANSCRIPTIONAL REGULATOR, ICLR FAMILY"/>
    <property type="match status" value="1"/>
</dbReference>
<evidence type="ECO:0000256" key="3">
    <source>
        <dbReference type="ARBA" id="ARBA00023163"/>
    </source>
</evidence>
<keyword evidence="7" id="KW-1185">Reference proteome</keyword>
<comment type="caution">
    <text evidence="6">The sequence shown here is derived from an EMBL/GenBank/DDBJ whole genome shotgun (WGS) entry which is preliminary data.</text>
</comment>
<name>A0A3R7EKV9_9ACTN</name>
<dbReference type="PROSITE" id="PS51078">
    <property type="entry name" value="ICLR_ED"/>
    <property type="match status" value="2"/>
</dbReference>
<gene>
    <name evidence="6" type="ORF">SFRA_027155</name>
</gene>
<feature type="domain" description="HTH iclR-type" evidence="4">
    <location>
        <begin position="256"/>
        <end position="316"/>
    </location>
</feature>
<evidence type="ECO:0000259" key="5">
    <source>
        <dbReference type="PROSITE" id="PS51078"/>
    </source>
</evidence>